<sequence>MGKRVGEAENQLNRIEREKRRNKVVMMGLEIGTGEQKQIIEKVIRFLEEKAKVESKVKSAYKIAEKICVVEFKNREEKINLMKSKNLKGSSIYINNDLTKTERKI</sequence>
<proteinExistence type="predicted"/>
<dbReference type="EMBL" id="JALNTZ010000008">
    <property type="protein sequence ID" value="KAJ3644128.1"/>
    <property type="molecule type" value="Genomic_DNA"/>
</dbReference>
<accession>A0AA38HUG8</accession>
<comment type="caution">
    <text evidence="1">The sequence shown here is derived from an EMBL/GenBank/DDBJ whole genome shotgun (WGS) entry which is preliminary data.</text>
</comment>
<protein>
    <submittedName>
        <fullName evidence="1">Uncharacterized protein</fullName>
    </submittedName>
</protein>
<evidence type="ECO:0000313" key="1">
    <source>
        <dbReference type="EMBL" id="KAJ3644128.1"/>
    </source>
</evidence>
<dbReference type="Proteomes" id="UP001168821">
    <property type="component" value="Unassembled WGS sequence"/>
</dbReference>
<gene>
    <name evidence="1" type="ORF">Zmor_026801</name>
</gene>
<reference evidence="1" key="1">
    <citation type="journal article" date="2023" name="G3 (Bethesda)">
        <title>Whole genome assemblies of Zophobas morio and Tenebrio molitor.</title>
        <authorList>
            <person name="Kaur S."/>
            <person name="Stinson S.A."/>
            <person name="diCenzo G.C."/>
        </authorList>
    </citation>
    <scope>NUCLEOTIDE SEQUENCE</scope>
    <source>
        <strain evidence="1">QUZm001</strain>
    </source>
</reference>
<organism evidence="1 2">
    <name type="scientific">Zophobas morio</name>
    <dbReference type="NCBI Taxonomy" id="2755281"/>
    <lineage>
        <taxon>Eukaryota</taxon>
        <taxon>Metazoa</taxon>
        <taxon>Ecdysozoa</taxon>
        <taxon>Arthropoda</taxon>
        <taxon>Hexapoda</taxon>
        <taxon>Insecta</taxon>
        <taxon>Pterygota</taxon>
        <taxon>Neoptera</taxon>
        <taxon>Endopterygota</taxon>
        <taxon>Coleoptera</taxon>
        <taxon>Polyphaga</taxon>
        <taxon>Cucujiformia</taxon>
        <taxon>Tenebrionidae</taxon>
        <taxon>Zophobas</taxon>
    </lineage>
</organism>
<dbReference type="AlphaFoldDB" id="A0AA38HUG8"/>
<evidence type="ECO:0000313" key="2">
    <source>
        <dbReference type="Proteomes" id="UP001168821"/>
    </source>
</evidence>
<name>A0AA38HUG8_9CUCU</name>
<keyword evidence="2" id="KW-1185">Reference proteome</keyword>